<reference evidence="4 5" key="1">
    <citation type="journal article" date="2004" name="Environ. Microbiol.">
        <title>The genome of Desulfotalea psychrophila, a sulfate-reducing bacterium from permanently cold Arctic sediments.</title>
        <authorList>
            <person name="Rabus R."/>
            <person name="Ruepp A."/>
            <person name="Frickey T."/>
            <person name="Rattei T."/>
            <person name="Fartmann B."/>
            <person name="Stark M."/>
            <person name="Bauer M."/>
            <person name="Zibat A."/>
            <person name="Lombardot T."/>
            <person name="Becker I."/>
            <person name="Amann J."/>
            <person name="Gellner K."/>
            <person name="Teeling H."/>
            <person name="Leuschner W.D."/>
            <person name="Gloeckner F.-O."/>
            <person name="Lupas A.N."/>
            <person name="Amann R."/>
            <person name="Klenk H.-P."/>
        </authorList>
    </citation>
    <scope>NUCLEOTIDE SEQUENCE [LARGE SCALE GENOMIC DNA]</scope>
    <source>
        <strain evidence="5">DSM 12343 / LSv54</strain>
        <plasmid evidence="5">large</plasmid>
    </source>
</reference>
<feature type="domain" description="Tyrosine-protein kinase G-rich" evidence="3">
    <location>
        <begin position="356"/>
        <end position="426"/>
    </location>
</feature>
<dbReference type="InterPro" id="IPR050445">
    <property type="entry name" value="Bact_polysacc_biosynth/exp"/>
</dbReference>
<dbReference type="AlphaFoldDB" id="Q6AI98"/>
<name>Q6AI98_DESPS</name>
<dbReference type="Pfam" id="PF13807">
    <property type="entry name" value="GNVR"/>
    <property type="match status" value="1"/>
</dbReference>
<evidence type="ECO:0000256" key="2">
    <source>
        <dbReference type="SAM" id="Phobius"/>
    </source>
</evidence>
<organism evidence="4 5">
    <name type="scientific">Desulfotalea psychrophila (strain LSv54 / DSM 12343)</name>
    <dbReference type="NCBI Taxonomy" id="177439"/>
    <lineage>
        <taxon>Bacteria</taxon>
        <taxon>Pseudomonadati</taxon>
        <taxon>Thermodesulfobacteriota</taxon>
        <taxon>Desulfobulbia</taxon>
        <taxon>Desulfobulbales</taxon>
        <taxon>Desulfocapsaceae</taxon>
        <taxon>Desulfotalea</taxon>
    </lineage>
</organism>
<keyword evidence="1" id="KW-0175">Coiled coil</keyword>
<evidence type="ECO:0000313" key="5">
    <source>
        <dbReference type="Proteomes" id="UP000000602"/>
    </source>
</evidence>
<sequence>MAASFMMKPVYQATANLVIDKEQTSSPLTGERIDNSSYASQLLTFNTHFKLIHSKPVVLALVKKLKLDEKEEDVIASPLARIKQQIKANIKLLLARFSPEQDGEASELSEDEKLASLVKQIQDLITIEQVRDTRLLTISAENTDPVLASRLANTLAREYIEFDMESRLSSSKENLEWMNGQLYQLKKRLEDGEQKFHDFKQVSKLFSIDGKQQEIGHKIEEFNDQYLEARNKRQEIDAKLAEIKRLAASSGDITHIRSLLGNPSIDAISENLTRLELQRTRLTKVYKSKHPKMVQIDSEISKNRFKIRIELKKELENLKTERAILLSKEQIMEENVAQFEDEAVDASGKELRYTILQRNLTTSQSLYDTLVSKIKESNLLSSGTSSNIRVVEYSSVPVAPVSPNKRKNLLLALVLGLFGGIGLAFLLEYFDQSIRTEDDLRTYLDIPVLATVPSTDMLNASKEGY</sequence>
<keyword evidence="2" id="KW-1133">Transmembrane helix</keyword>
<feature type="coiled-coil region" evidence="1">
    <location>
        <begin position="219"/>
        <end position="335"/>
    </location>
</feature>
<dbReference type="HOGENOM" id="CLU_009912_5_2_7"/>
<dbReference type="Proteomes" id="UP000000602">
    <property type="component" value="Plasmid large"/>
</dbReference>
<feature type="transmembrane region" description="Helical" evidence="2">
    <location>
        <begin position="409"/>
        <end position="427"/>
    </location>
</feature>
<evidence type="ECO:0000259" key="3">
    <source>
        <dbReference type="Pfam" id="PF13807"/>
    </source>
</evidence>
<accession>Q6AI98</accession>
<dbReference type="GO" id="GO:0005886">
    <property type="term" value="C:plasma membrane"/>
    <property type="evidence" value="ECO:0007669"/>
    <property type="project" value="TreeGrafter"/>
</dbReference>
<dbReference type="PANTHER" id="PTHR32309">
    <property type="entry name" value="TYROSINE-PROTEIN KINASE"/>
    <property type="match status" value="1"/>
</dbReference>
<dbReference type="InterPro" id="IPR032807">
    <property type="entry name" value="GNVR"/>
</dbReference>
<dbReference type="STRING" id="177439.DPPB85"/>
<proteinExistence type="predicted"/>
<keyword evidence="2" id="KW-0472">Membrane</keyword>
<keyword evidence="5" id="KW-1185">Reference proteome</keyword>
<keyword evidence="2" id="KW-0812">Transmembrane</keyword>
<geneLocation type="plasmid" evidence="5">
    <name>large</name>
</geneLocation>
<dbReference type="GO" id="GO:0004713">
    <property type="term" value="F:protein tyrosine kinase activity"/>
    <property type="evidence" value="ECO:0007669"/>
    <property type="project" value="TreeGrafter"/>
</dbReference>
<dbReference type="KEGG" id="dps:DPPB85"/>
<evidence type="ECO:0000313" key="4">
    <source>
        <dbReference type="EMBL" id="CAG37949.1"/>
    </source>
</evidence>
<gene>
    <name evidence="4" type="ordered locus">DPPB85</name>
</gene>
<dbReference type="PANTHER" id="PTHR32309:SF13">
    <property type="entry name" value="FERRIC ENTEROBACTIN TRANSPORT PROTEIN FEPE"/>
    <property type="match status" value="1"/>
</dbReference>
<protein>
    <submittedName>
        <fullName evidence="4">Related to exopolysaccharide biosynthesis protein (GumC protein)</fullName>
    </submittedName>
</protein>
<dbReference type="eggNOG" id="COG3206">
    <property type="taxonomic scope" value="Bacteria"/>
</dbReference>
<evidence type="ECO:0000256" key="1">
    <source>
        <dbReference type="SAM" id="Coils"/>
    </source>
</evidence>
<dbReference type="EMBL" id="CR522871">
    <property type="protein sequence ID" value="CAG37949.1"/>
    <property type="molecule type" value="Genomic_DNA"/>
</dbReference>